<evidence type="ECO:0000256" key="1">
    <source>
        <dbReference type="SAM" id="Phobius"/>
    </source>
</evidence>
<dbReference type="RefSeq" id="XP_011009798.1">
    <property type="nucleotide sequence ID" value="XM_011011496.1"/>
</dbReference>
<evidence type="ECO:0000313" key="3">
    <source>
        <dbReference type="RefSeq" id="XP_011009797.1"/>
    </source>
</evidence>
<keyword evidence="1" id="KW-0812">Transmembrane</keyword>
<organism evidence="2 4">
    <name type="scientific">Populus euphratica</name>
    <name type="common">Euphrates poplar</name>
    <dbReference type="NCBI Taxonomy" id="75702"/>
    <lineage>
        <taxon>Eukaryota</taxon>
        <taxon>Viridiplantae</taxon>
        <taxon>Streptophyta</taxon>
        <taxon>Embryophyta</taxon>
        <taxon>Tracheophyta</taxon>
        <taxon>Spermatophyta</taxon>
        <taxon>Magnoliopsida</taxon>
        <taxon>eudicotyledons</taxon>
        <taxon>Gunneridae</taxon>
        <taxon>Pentapetalae</taxon>
        <taxon>rosids</taxon>
        <taxon>fabids</taxon>
        <taxon>Malpighiales</taxon>
        <taxon>Salicaceae</taxon>
        <taxon>Saliceae</taxon>
        <taxon>Populus</taxon>
    </lineage>
</organism>
<protein>
    <submittedName>
        <fullName evidence="3">Uncharacterized protein LOC105114801 isoform X1</fullName>
    </submittedName>
    <submittedName>
        <fullName evidence="4">Uncharacterized protein LOC105114801 isoform X2</fullName>
    </submittedName>
</protein>
<gene>
    <name evidence="3 4" type="primary">LOC105114801</name>
</gene>
<evidence type="ECO:0000313" key="2">
    <source>
        <dbReference type="Proteomes" id="UP000694918"/>
    </source>
</evidence>
<feature type="transmembrane region" description="Helical" evidence="1">
    <location>
        <begin position="61"/>
        <end position="78"/>
    </location>
</feature>
<dbReference type="GeneID" id="105114801"/>
<reference evidence="3 4" key="1">
    <citation type="submission" date="2025-04" db="UniProtKB">
        <authorList>
            <consortium name="RefSeq"/>
        </authorList>
    </citation>
    <scope>IDENTIFICATION</scope>
</reference>
<dbReference type="Proteomes" id="UP000694918">
    <property type="component" value="Unplaced"/>
</dbReference>
<accession>A0AAJ6TET6</accession>
<keyword evidence="1" id="KW-0472">Membrane</keyword>
<keyword evidence="2" id="KW-1185">Reference proteome</keyword>
<proteinExistence type="predicted"/>
<dbReference type="AlphaFoldDB" id="A0AAJ6TET6"/>
<feature type="transmembrane region" description="Helical" evidence="1">
    <location>
        <begin position="36"/>
        <end position="55"/>
    </location>
</feature>
<evidence type="ECO:0000313" key="4">
    <source>
        <dbReference type="RefSeq" id="XP_011009798.1"/>
    </source>
</evidence>
<keyword evidence="1" id="KW-1133">Transmembrane helix</keyword>
<sequence length="196" mass="22341">MQTMDWNLVAPVIWNLLTMLKAGMACNHVVVSFSNWIRVFLPLGTCFFFLVRSLHPLDISVLLQSSNLLIISLVLNLVPGARIKGGLALSILDHFLCNPTHFIFVTFGGDWSLNIQKTMSIDVFVHQQSVRHRLSPWPFNLDQITTVAIIFLKFVATGGFSCLMQACLVSEVCYQTFLDYEKIQLDNKKFVFLERR</sequence>
<dbReference type="RefSeq" id="XP_011009797.1">
    <property type="nucleotide sequence ID" value="XM_011011495.1"/>
</dbReference>
<dbReference type="KEGG" id="peu:105114801"/>
<name>A0AAJ6TET6_POPEU</name>